<accession>A0A4U0UAG6</accession>
<gene>
    <name evidence="2" type="ORF">B0A50_01385</name>
</gene>
<name>A0A4U0UAG6_9PEZI</name>
<sequence length="417" mass="47014">MYSTAATTAMPARHQPSVKHEADAAILRPLKRRRLAADQHPIVHERTAQDDTALEVDIMILDYLAHQAIHACIASRSPSSRRTFSLSHNLAMTDSFLALLTARHPHYALDADLRFRLQLLQLTALFTQRLTRNPTTPPIHALQHLREQNSRRAHDWLARTQRFIPSQMLCIPTVSQANIDRNRAYTRDALDVPHESGDAAPHYGTSSSVSLLDLLPLFMRVSAARQALLAATTPDSGLTLQWMHLACEFMVQACLEQGLERRVLEREEGKLEVEVINEAFAWGYASPSSSESKEQGEEGEEQHKEASCDEVNDMFEDPVYETEIEDWSELKRTYLARLTPDAHSRTSDADTNDAIARPLPLATFEQAILTFLQALAESLERPVLVQLEEGRLEGFSREATEELARDWGVEELLGLLR</sequence>
<proteinExistence type="predicted"/>
<feature type="region of interest" description="Disordered" evidence="1">
    <location>
        <begin position="286"/>
        <end position="309"/>
    </location>
</feature>
<organism evidence="2 3">
    <name type="scientific">Salinomyces thailandicus</name>
    <dbReference type="NCBI Taxonomy" id="706561"/>
    <lineage>
        <taxon>Eukaryota</taxon>
        <taxon>Fungi</taxon>
        <taxon>Dikarya</taxon>
        <taxon>Ascomycota</taxon>
        <taxon>Pezizomycotina</taxon>
        <taxon>Dothideomycetes</taxon>
        <taxon>Dothideomycetidae</taxon>
        <taxon>Mycosphaerellales</taxon>
        <taxon>Teratosphaeriaceae</taxon>
        <taxon>Salinomyces</taxon>
    </lineage>
</organism>
<protein>
    <submittedName>
        <fullName evidence="2">Uncharacterized protein</fullName>
    </submittedName>
</protein>
<dbReference type="EMBL" id="NAJL01000006">
    <property type="protein sequence ID" value="TKA32137.1"/>
    <property type="molecule type" value="Genomic_DNA"/>
</dbReference>
<comment type="caution">
    <text evidence="2">The sequence shown here is derived from an EMBL/GenBank/DDBJ whole genome shotgun (WGS) entry which is preliminary data.</text>
</comment>
<evidence type="ECO:0000256" key="1">
    <source>
        <dbReference type="SAM" id="MobiDB-lite"/>
    </source>
</evidence>
<keyword evidence="3" id="KW-1185">Reference proteome</keyword>
<evidence type="ECO:0000313" key="3">
    <source>
        <dbReference type="Proteomes" id="UP000308549"/>
    </source>
</evidence>
<dbReference type="AlphaFoldDB" id="A0A4U0UAG6"/>
<evidence type="ECO:0000313" key="2">
    <source>
        <dbReference type="EMBL" id="TKA32137.1"/>
    </source>
</evidence>
<reference evidence="2 3" key="1">
    <citation type="submission" date="2017-03" db="EMBL/GenBank/DDBJ databases">
        <title>Genomes of endolithic fungi from Antarctica.</title>
        <authorList>
            <person name="Coleine C."/>
            <person name="Masonjones S."/>
            <person name="Stajich J.E."/>
        </authorList>
    </citation>
    <scope>NUCLEOTIDE SEQUENCE [LARGE SCALE GENOMIC DNA]</scope>
    <source>
        <strain evidence="2 3">CCFEE 6315</strain>
    </source>
</reference>
<dbReference type="OrthoDB" id="4149149at2759"/>
<feature type="compositionally biased region" description="Basic and acidic residues" evidence="1">
    <location>
        <begin position="291"/>
        <end position="307"/>
    </location>
</feature>
<dbReference type="Proteomes" id="UP000308549">
    <property type="component" value="Unassembled WGS sequence"/>
</dbReference>